<evidence type="ECO:0000313" key="3">
    <source>
        <dbReference type="Proteomes" id="UP000537126"/>
    </source>
</evidence>
<dbReference type="Proteomes" id="UP000537126">
    <property type="component" value="Unassembled WGS sequence"/>
</dbReference>
<dbReference type="AlphaFoldDB" id="A0A846MLW1"/>
<feature type="transmembrane region" description="Helical" evidence="1">
    <location>
        <begin position="325"/>
        <end position="344"/>
    </location>
</feature>
<feature type="transmembrane region" description="Helical" evidence="1">
    <location>
        <begin position="171"/>
        <end position="189"/>
    </location>
</feature>
<name>A0A846MLW1_9BACT</name>
<proteinExistence type="predicted"/>
<keyword evidence="1" id="KW-0472">Membrane</keyword>
<feature type="transmembrane region" description="Helical" evidence="1">
    <location>
        <begin position="196"/>
        <end position="217"/>
    </location>
</feature>
<keyword evidence="1" id="KW-0812">Transmembrane</keyword>
<sequence>MVHKLQNQLETVVNFCWSSFYRKLVAHSFIPLPTSLNGERKKAAILRIAIGIVAWVRTLEVLWGEWVIQGGELLPHALLSVVIVGLLTCFIIGFMTAPTTVLLILLYRHFELKSATFTLGTDIFVNYLLLSLFVSSGAHYSLDGYLEKRCKWISKLNQAFLLIRTPRSLRAVYFLFFAYYALMSFSAILMHVTDDYWWSFISVKVALVNSYLCKYYAYFRLLDKDVPWLLGIISFLGVIFQGFFQMFMIPLIYFRWGSFYVKWHGVLFFVISLFFLNLSYLPWIELGLWGLIFFPWKEKSPKASDAFPGGGQENLWQKVLLTGTLLIYFLVLFPYMLASGLLYGKTYRRLTDAYWLQRSLELMTNRVSIWLAAHLGAVPPNVFNSQDLQMGECFFVLYRKDAQNKETMVPLVGQEGERLNYENFDFLFFMNHNSDVFYFGTTLIYRRAAQAISNEQWVSWHTQGLGWKLIERVISIDTGRAKALGSEVPKQYKVVLYRNASARSLKLWEYCPEAYVNHPAMELSIEVSEKETKLLNYRLLDSKLKNLN</sequence>
<feature type="transmembrane region" description="Helical" evidence="1">
    <location>
        <begin position="76"/>
        <end position="107"/>
    </location>
</feature>
<keyword evidence="1" id="KW-1133">Transmembrane helix</keyword>
<keyword evidence="3" id="KW-1185">Reference proteome</keyword>
<feature type="transmembrane region" description="Helical" evidence="1">
    <location>
        <begin position="229"/>
        <end position="254"/>
    </location>
</feature>
<feature type="transmembrane region" description="Helical" evidence="1">
    <location>
        <begin position="44"/>
        <end position="64"/>
    </location>
</feature>
<organism evidence="2 3">
    <name type="scientific">Thermonema lapsum</name>
    <dbReference type="NCBI Taxonomy" id="28195"/>
    <lineage>
        <taxon>Bacteria</taxon>
        <taxon>Pseudomonadati</taxon>
        <taxon>Bacteroidota</taxon>
        <taxon>Cytophagia</taxon>
        <taxon>Cytophagales</taxon>
        <taxon>Thermonemataceae</taxon>
        <taxon>Thermonema</taxon>
    </lineage>
</organism>
<protein>
    <recommendedName>
        <fullName evidence="4">HTTM domain-containing protein</fullName>
    </recommendedName>
</protein>
<feature type="transmembrane region" description="Helical" evidence="1">
    <location>
        <begin position="266"/>
        <end position="292"/>
    </location>
</feature>
<dbReference type="RefSeq" id="WP_166917844.1">
    <property type="nucleotide sequence ID" value="NZ_JAASRN010000001.1"/>
</dbReference>
<gene>
    <name evidence="2" type="ORF">FHS56_000002</name>
</gene>
<evidence type="ECO:0008006" key="4">
    <source>
        <dbReference type="Google" id="ProtNLM"/>
    </source>
</evidence>
<accession>A0A846MLW1</accession>
<comment type="caution">
    <text evidence="2">The sequence shown here is derived from an EMBL/GenBank/DDBJ whole genome shotgun (WGS) entry which is preliminary data.</text>
</comment>
<reference evidence="2 3" key="1">
    <citation type="submission" date="2020-03" db="EMBL/GenBank/DDBJ databases">
        <title>Genomic Encyclopedia of Type Strains, Phase IV (KMG-IV): sequencing the most valuable type-strain genomes for metagenomic binning, comparative biology and taxonomic classification.</title>
        <authorList>
            <person name="Goeker M."/>
        </authorList>
    </citation>
    <scope>NUCLEOTIDE SEQUENCE [LARGE SCALE GENOMIC DNA]</scope>
    <source>
        <strain evidence="2 3">DSM 5718</strain>
    </source>
</reference>
<evidence type="ECO:0000313" key="2">
    <source>
        <dbReference type="EMBL" id="NIK72516.1"/>
    </source>
</evidence>
<evidence type="ECO:0000256" key="1">
    <source>
        <dbReference type="SAM" id="Phobius"/>
    </source>
</evidence>
<feature type="transmembrane region" description="Helical" evidence="1">
    <location>
        <begin position="119"/>
        <end position="142"/>
    </location>
</feature>
<dbReference type="EMBL" id="JAASRN010000001">
    <property type="protein sequence ID" value="NIK72516.1"/>
    <property type="molecule type" value="Genomic_DNA"/>
</dbReference>